<dbReference type="GO" id="GO:0016887">
    <property type="term" value="F:ATP hydrolysis activity"/>
    <property type="evidence" value="ECO:0007669"/>
    <property type="project" value="InterPro"/>
</dbReference>
<feature type="compositionally biased region" description="Low complexity" evidence="5">
    <location>
        <begin position="147"/>
        <end position="177"/>
    </location>
</feature>
<dbReference type="Proteomes" id="UP000078512">
    <property type="component" value="Unassembled WGS sequence"/>
</dbReference>
<dbReference type="GO" id="GO:0033314">
    <property type="term" value="P:mitotic DNA replication checkpoint signaling"/>
    <property type="evidence" value="ECO:0007669"/>
    <property type="project" value="TreeGrafter"/>
</dbReference>
<dbReference type="FunFam" id="3.40.50.300:FF:000547">
    <property type="entry name" value="Cell division control protein"/>
    <property type="match status" value="1"/>
</dbReference>
<keyword evidence="3" id="KW-0235">DNA replication</keyword>
<dbReference type="GO" id="GO:0005634">
    <property type="term" value="C:nucleus"/>
    <property type="evidence" value="ECO:0007669"/>
    <property type="project" value="TreeGrafter"/>
</dbReference>
<sequence>MSSTFLRKRTFIFAEDEEEDVRAFPPSPSKRRSTLVMPSQLQQAGFDLKPVAAPNFHIFAAAAAADQGSEERVEGERDTDDDSQAPSSSTGIKELSPIACSTVTPTAAEVGATLASSSATSEREKTTPPLRMKIGPTDGPITPPSTPTRATTTTTTTTRRASSSSSRPSLSSRTSSSKLVVYCDNDDIENINSTTDSPVAQGPTGTPRRSRRSGLLTPLEASPSSSSSSFNASKGNNNQSTGLTPALNKMMRPTKDVMDANSKATKGRKAGKGTQDENANDENAIPSKAQQGYSTPKRLQRTKSLQNVTLPLSQGKANSTASSRATSPSLSTGSVPTSTAPKSTTLGYYQDAKALFRRTTEPHRLVGRVAERETIRTFCQNHILAAKAGSLYISGQPGTGKTALLKEVMRDMEAEMQAADHEIKTIMINCMTIKDPRLVYAKMLEEMGYVAESKDKETVIKTLETLVLDNKKKAVMFVAILDEIDQLLTKDQEVLYKLFQWSTTDGSRLTLVGIANALDMTDRFLPRLKARNCEPQLLNFNPYQVAEIRDIIMDRLFSVDDSNKAGERDENGKPRVAPLMQRPAIELCARKVAAATGDLRKALDICRQTIEMVEVETKKKERAQQQQQQGRPSALAPLSEIRLADLENRAAGGADRASLVRRATTGSMAELTGVQDGSGPITLQDAPKVTVAHVQKALASAFGSPMVQKMKGLNVHQQIILTVLVTKIQGGKTVDCEVGKVFDHFTTTCRSSNKIGALSRGEYQDLINMLEANGLITLGKAKEDRLRKIGLVPRESEVLDAIKGQDILDTIVAKAGLKPAVTSEL</sequence>
<feature type="compositionally biased region" description="Polar residues" evidence="5">
    <location>
        <begin position="302"/>
        <end position="343"/>
    </location>
</feature>
<dbReference type="GO" id="GO:0003688">
    <property type="term" value="F:DNA replication origin binding"/>
    <property type="evidence" value="ECO:0007669"/>
    <property type="project" value="TreeGrafter"/>
</dbReference>
<dbReference type="EMBL" id="KV442025">
    <property type="protein sequence ID" value="OAQ32310.1"/>
    <property type="molecule type" value="Genomic_DNA"/>
</dbReference>
<evidence type="ECO:0000256" key="3">
    <source>
        <dbReference type="ARBA" id="ARBA00022705"/>
    </source>
</evidence>
<dbReference type="InterPro" id="IPR036388">
    <property type="entry name" value="WH-like_DNA-bd_sf"/>
</dbReference>
<dbReference type="OrthoDB" id="1926878at2759"/>
<dbReference type="PANTHER" id="PTHR10763">
    <property type="entry name" value="CELL DIVISION CONTROL PROTEIN 6-RELATED"/>
    <property type="match status" value="1"/>
</dbReference>
<feature type="compositionally biased region" description="Low complexity" evidence="5">
    <location>
        <begin position="222"/>
        <end position="238"/>
    </location>
</feature>
<dbReference type="GO" id="GO:0006270">
    <property type="term" value="P:DNA replication initiation"/>
    <property type="evidence" value="ECO:0007669"/>
    <property type="project" value="TreeGrafter"/>
</dbReference>
<evidence type="ECO:0000313" key="9">
    <source>
        <dbReference type="Proteomes" id="UP000078512"/>
    </source>
</evidence>
<dbReference type="InterPro" id="IPR003593">
    <property type="entry name" value="AAA+_ATPase"/>
</dbReference>
<dbReference type="PANTHER" id="PTHR10763:SF26">
    <property type="entry name" value="CELL DIVISION CONTROL PROTEIN 6 HOMOLOG"/>
    <property type="match status" value="1"/>
</dbReference>
<comment type="similarity">
    <text evidence="1">Belongs to the CDC6/cdc18 family.</text>
</comment>
<dbReference type="Gene3D" id="1.10.10.10">
    <property type="entry name" value="Winged helix-like DNA-binding domain superfamily/Winged helix DNA-binding domain"/>
    <property type="match status" value="1"/>
</dbReference>
<dbReference type="Gene3D" id="1.10.8.60">
    <property type="match status" value="1"/>
</dbReference>
<feature type="domain" description="AAA+ ATPase" evidence="6">
    <location>
        <begin position="387"/>
        <end position="534"/>
    </location>
</feature>
<dbReference type="SMART" id="SM00382">
    <property type="entry name" value="AAA"/>
    <property type="match status" value="1"/>
</dbReference>
<keyword evidence="2" id="KW-0132">Cell division</keyword>
<dbReference type="STRING" id="1314771.A0A197K4A1"/>
<dbReference type="SUPFAM" id="SSF52540">
    <property type="entry name" value="P-loop containing nucleoside triphosphate hydrolases"/>
    <property type="match status" value="1"/>
</dbReference>
<accession>A0A197K4A1</accession>
<dbReference type="GO" id="GO:0051301">
    <property type="term" value="P:cell division"/>
    <property type="evidence" value="ECO:0007669"/>
    <property type="project" value="UniProtKB-KW"/>
</dbReference>
<dbReference type="InterPro" id="IPR015163">
    <property type="entry name" value="Cdc6_C"/>
</dbReference>
<evidence type="ECO:0000259" key="6">
    <source>
        <dbReference type="SMART" id="SM00382"/>
    </source>
</evidence>
<dbReference type="Pfam" id="PF22606">
    <property type="entry name" value="Cdc6-ORC-like_ATPase_lid"/>
    <property type="match status" value="1"/>
</dbReference>
<feature type="domain" description="Cdc6 C-terminal" evidence="7">
    <location>
        <begin position="721"/>
        <end position="802"/>
    </location>
</feature>
<evidence type="ECO:0000256" key="5">
    <source>
        <dbReference type="SAM" id="MobiDB-lite"/>
    </source>
</evidence>
<evidence type="ECO:0000313" key="8">
    <source>
        <dbReference type="EMBL" id="OAQ32310.1"/>
    </source>
</evidence>
<dbReference type="CDD" id="cd00009">
    <property type="entry name" value="AAA"/>
    <property type="match status" value="1"/>
</dbReference>
<name>A0A197K4A1_9FUNG</name>
<evidence type="ECO:0000256" key="1">
    <source>
        <dbReference type="ARBA" id="ARBA00006184"/>
    </source>
</evidence>
<keyword evidence="4" id="KW-0131">Cell cycle</keyword>
<dbReference type="InterPro" id="IPR049945">
    <property type="entry name" value="AAA_22"/>
</dbReference>
<dbReference type="Gene3D" id="3.40.50.300">
    <property type="entry name" value="P-loop containing nucleotide triphosphate hydrolases"/>
    <property type="match status" value="1"/>
</dbReference>
<dbReference type="AlphaFoldDB" id="A0A197K4A1"/>
<evidence type="ECO:0000256" key="2">
    <source>
        <dbReference type="ARBA" id="ARBA00022618"/>
    </source>
</evidence>
<organism evidence="8 9">
    <name type="scientific">Linnemannia elongata AG-77</name>
    <dbReference type="NCBI Taxonomy" id="1314771"/>
    <lineage>
        <taxon>Eukaryota</taxon>
        <taxon>Fungi</taxon>
        <taxon>Fungi incertae sedis</taxon>
        <taxon>Mucoromycota</taxon>
        <taxon>Mortierellomycotina</taxon>
        <taxon>Mortierellomycetes</taxon>
        <taxon>Mortierellales</taxon>
        <taxon>Mortierellaceae</taxon>
        <taxon>Linnemannia</taxon>
    </lineage>
</organism>
<dbReference type="InterPro" id="IPR054425">
    <property type="entry name" value="Cdc6_ORC1-like_ATPase_lid"/>
</dbReference>
<protein>
    <submittedName>
        <fullName evidence="8">p-loop containing nucleoside triphosphate hydrolase protein</fullName>
    </submittedName>
</protein>
<dbReference type="SUPFAM" id="SSF46785">
    <property type="entry name" value="Winged helix' DNA-binding domain"/>
    <property type="match status" value="1"/>
</dbReference>
<dbReference type="Pfam" id="PF09079">
    <property type="entry name" value="WHD_Cdc6"/>
    <property type="match status" value="1"/>
</dbReference>
<feature type="region of interest" description="Disordered" evidence="5">
    <location>
        <begin position="113"/>
        <end position="343"/>
    </location>
</feature>
<evidence type="ECO:0000256" key="4">
    <source>
        <dbReference type="ARBA" id="ARBA00023306"/>
    </source>
</evidence>
<evidence type="ECO:0000259" key="7">
    <source>
        <dbReference type="SMART" id="SM01074"/>
    </source>
</evidence>
<reference evidence="8 9" key="1">
    <citation type="submission" date="2016-05" db="EMBL/GenBank/DDBJ databases">
        <title>Genome sequencing reveals origins of a unique bacterial endosymbiosis in the earliest lineages of terrestrial Fungi.</title>
        <authorList>
            <consortium name="DOE Joint Genome Institute"/>
            <person name="Uehling J."/>
            <person name="Gryganskyi A."/>
            <person name="Hameed K."/>
            <person name="Tschaplinski T."/>
            <person name="Misztal P."/>
            <person name="Wu S."/>
            <person name="Desiro A."/>
            <person name="Vande Pol N."/>
            <person name="Du Z.-Y."/>
            <person name="Zienkiewicz A."/>
            <person name="Zienkiewicz K."/>
            <person name="Morin E."/>
            <person name="Tisserant E."/>
            <person name="Splivallo R."/>
            <person name="Hainaut M."/>
            <person name="Henrissat B."/>
            <person name="Ohm R."/>
            <person name="Kuo A."/>
            <person name="Yan J."/>
            <person name="Lipzen A."/>
            <person name="Nolan M."/>
            <person name="Labutti K."/>
            <person name="Barry K."/>
            <person name="Goldstein A."/>
            <person name="Labbe J."/>
            <person name="Schadt C."/>
            <person name="Tuskan G."/>
            <person name="Grigoriev I."/>
            <person name="Martin F."/>
            <person name="Vilgalys R."/>
            <person name="Bonito G."/>
        </authorList>
    </citation>
    <scope>NUCLEOTIDE SEQUENCE [LARGE SCALE GENOMIC DNA]</scope>
    <source>
        <strain evidence="8 9">AG-77</strain>
    </source>
</reference>
<dbReference type="InterPro" id="IPR027417">
    <property type="entry name" value="P-loop_NTPase"/>
</dbReference>
<proteinExistence type="inferred from homology"/>
<keyword evidence="8" id="KW-0378">Hydrolase</keyword>
<dbReference type="SMART" id="SM01074">
    <property type="entry name" value="Cdc6_C"/>
    <property type="match status" value="1"/>
</dbReference>
<dbReference type="InterPro" id="IPR050311">
    <property type="entry name" value="ORC1/CDC6"/>
</dbReference>
<feature type="region of interest" description="Disordered" evidence="5">
    <location>
        <begin position="63"/>
        <end position="98"/>
    </location>
</feature>
<dbReference type="Pfam" id="PF13401">
    <property type="entry name" value="AAA_22"/>
    <property type="match status" value="1"/>
</dbReference>
<dbReference type="InterPro" id="IPR036390">
    <property type="entry name" value="WH_DNA-bd_sf"/>
</dbReference>
<gene>
    <name evidence="8" type="ORF">K457DRAFT_123347</name>
</gene>
<keyword evidence="9" id="KW-1185">Reference proteome</keyword>